<dbReference type="NCBIfam" id="TIGR01868">
    <property type="entry name" value="casD_Cas5e"/>
    <property type="match status" value="1"/>
</dbReference>
<accession>A0A7W9HFI3</accession>
<evidence type="ECO:0000313" key="3">
    <source>
        <dbReference type="Proteomes" id="UP000552097"/>
    </source>
</evidence>
<dbReference type="InterPro" id="IPR010147">
    <property type="entry name" value="CRISPR-assoc_prot_CasD"/>
</dbReference>
<evidence type="ECO:0000256" key="1">
    <source>
        <dbReference type="ARBA" id="ARBA00023118"/>
    </source>
</evidence>
<proteinExistence type="predicted"/>
<gene>
    <name evidence="2" type="ORF">F4560_001008</name>
</gene>
<keyword evidence="1" id="KW-0051">Antiviral defense</keyword>
<dbReference type="RefSeq" id="WP_184916817.1">
    <property type="nucleotide sequence ID" value="NZ_JACHMO010000001.1"/>
</dbReference>
<dbReference type="GO" id="GO:0043571">
    <property type="term" value="P:maintenance of CRISPR repeat elements"/>
    <property type="evidence" value="ECO:0007669"/>
    <property type="project" value="InterPro"/>
</dbReference>
<dbReference type="AlphaFoldDB" id="A0A7W9HFI3"/>
<evidence type="ECO:0000313" key="2">
    <source>
        <dbReference type="EMBL" id="MBB5801240.1"/>
    </source>
</evidence>
<dbReference type="NCBIfam" id="TIGR02593">
    <property type="entry name" value="CRISPR_cas5"/>
    <property type="match status" value="1"/>
</dbReference>
<dbReference type="InterPro" id="IPR013422">
    <property type="entry name" value="CRISPR-assoc_prot_Cas5_N"/>
</dbReference>
<keyword evidence="3" id="KW-1185">Reference proteome</keyword>
<dbReference type="InterPro" id="IPR021124">
    <property type="entry name" value="CRISPR-assoc_prot_Cas5"/>
</dbReference>
<dbReference type="EMBL" id="JACHMO010000001">
    <property type="protein sequence ID" value="MBB5801240.1"/>
    <property type="molecule type" value="Genomic_DNA"/>
</dbReference>
<dbReference type="Pfam" id="PF09704">
    <property type="entry name" value="Cas_Cas5d"/>
    <property type="match status" value="1"/>
</dbReference>
<sequence length="239" mass="26322">MSTSLALCFDAPLQSWGTRSPGTLRDTAAEPTKSGVVGLLAAALGVHRDDHDAITDLAALTLAVRIDREGILERDFHTTQNVPTTLGKGHRTVVSERYYLADALFLVIVEGKPELLRQLSYAIDSPCWPVFFGRRAFVPARPLLTRTGLTNQPAIQVLSTHPWLENDPDIRTSESDKTERVPLRTVIDCEAVTAGAVLRRDHPISFTHGDRRHGHRYILPGTTPLTDPMINDGDQVQCS</sequence>
<dbReference type="GO" id="GO:0003723">
    <property type="term" value="F:RNA binding"/>
    <property type="evidence" value="ECO:0007669"/>
    <property type="project" value="InterPro"/>
</dbReference>
<name>A0A7W9HFI3_9PSEU</name>
<comment type="caution">
    <text evidence="2">The sequence shown here is derived from an EMBL/GenBank/DDBJ whole genome shotgun (WGS) entry which is preliminary data.</text>
</comment>
<organism evidence="2 3">
    <name type="scientific">Saccharothrix ecbatanensis</name>
    <dbReference type="NCBI Taxonomy" id="1105145"/>
    <lineage>
        <taxon>Bacteria</taxon>
        <taxon>Bacillati</taxon>
        <taxon>Actinomycetota</taxon>
        <taxon>Actinomycetes</taxon>
        <taxon>Pseudonocardiales</taxon>
        <taxon>Pseudonocardiaceae</taxon>
        <taxon>Saccharothrix</taxon>
    </lineage>
</organism>
<dbReference type="Proteomes" id="UP000552097">
    <property type="component" value="Unassembled WGS sequence"/>
</dbReference>
<dbReference type="GO" id="GO:0051607">
    <property type="term" value="P:defense response to virus"/>
    <property type="evidence" value="ECO:0007669"/>
    <property type="project" value="UniProtKB-KW"/>
</dbReference>
<reference evidence="2 3" key="1">
    <citation type="submission" date="2020-08" db="EMBL/GenBank/DDBJ databases">
        <title>Sequencing the genomes of 1000 actinobacteria strains.</title>
        <authorList>
            <person name="Klenk H.-P."/>
        </authorList>
    </citation>
    <scope>NUCLEOTIDE SEQUENCE [LARGE SCALE GENOMIC DNA]</scope>
    <source>
        <strain evidence="2 3">DSM 45486</strain>
    </source>
</reference>
<dbReference type="CDD" id="cd09756">
    <property type="entry name" value="Cas5_I-E"/>
    <property type="match status" value="1"/>
</dbReference>
<dbReference type="Gene3D" id="3.30.70.2660">
    <property type="match status" value="1"/>
</dbReference>
<protein>
    <submittedName>
        <fullName evidence="2">CRISPR system Cascade subunit CasD</fullName>
    </submittedName>
</protein>